<feature type="transmembrane region" description="Helical" evidence="1">
    <location>
        <begin position="135"/>
        <end position="157"/>
    </location>
</feature>
<dbReference type="GO" id="GO:0032299">
    <property type="term" value="C:ribonuclease H2 complex"/>
    <property type="evidence" value="ECO:0007669"/>
    <property type="project" value="InterPro"/>
</dbReference>
<gene>
    <name evidence="2" type="ORF">WBA_LOCUS7140</name>
</gene>
<accession>A0A3P7EBH0</accession>
<dbReference type="PANTHER" id="PTHR13383">
    <property type="entry name" value="RIBONUCLEASE H2 SUBUNIT B"/>
    <property type="match status" value="1"/>
</dbReference>
<dbReference type="AlphaFoldDB" id="A0A3P7EBH0"/>
<sequence>MNSTSSFPKLSVEELGLDKKCKEGRAGSDCYQQNGQSFTRFIVSYGLLLYYSERCNCILHTVSDRIFQIPRNSWEILSALNLLLVPSSELHEKQLHLLRHPKTGSATLYAIGNERVEELLKFDDGFRSVLLGNNVVSNGSLILFVPVSPVLLLLPYLRKFAKDDYVSLKEILVDDYFPSIKLLENVKAVKSSLKHACHCKESDCDRAVCGILEENLPADILRLVEIDFVHGGNEDAPSNKRRKKTGF</sequence>
<dbReference type="Gene3D" id="2.20.25.530">
    <property type="match status" value="1"/>
</dbReference>
<dbReference type="GO" id="GO:0005654">
    <property type="term" value="C:nucleoplasm"/>
    <property type="evidence" value="ECO:0007669"/>
    <property type="project" value="TreeGrafter"/>
</dbReference>
<dbReference type="OMA" id="HACHCKE"/>
<dbReference type="Gene3D" id="1.10.20.120">
    <property type="match status" value="1"/>
</dbReference>
<keyword evidence="1" id="KW-1133">Transmembrane helix</keyword>
<dbReference type="EMBL" id="UYWW01004826">
    <property type="protein sequence ID" value="VDM13754.1"/>
    <property type="molecule type" value="Genomic_DNA"/>
</dbReference>
<dbReference type="GO" id="GO:0006401">
    <property type="term" value="P:RNA catabolic process"/>
    <property type="evidence" value="ECO:0007669"/>
    <property type="project" value="TreeGrafter"/>
</dbReference>
<dbReference type="Proteomes" id="UP000270924">
    <property type="component" value="Unassembled WGS sequence"/>
</dbReference>
<keyword evidence="1" id="KW-0472">Membrane</keyword>
<dbReference type="InParanoid" id="A0A3P7EBH0"/>
<dbReference type="InterPro" id="IPR040456">
    <property type="entry name" value="RNase_H2_suB"/>
</dbReference>
<dbReference type="PANTHER" id="PTHR13383:SF11">
    <property type="entry name" value="RIBONUCLEASE H2 SUBUNIT B"/>
    <property type="match status" value="1"/>
</dbReference>
<name>A0A3P7EBH0_WUCBA</name>
<proteinExistence type="predicted"/>
<dbReference type="OrthoDB" id="29098at2759"/>
<organism evidence="2 3">
    <name type="scientific">Wuchereria bancrofti</name>
    <dbReference type="NCBI Taxonomy" id="6293"/>
    <lineage>
        <taxon>Eukaryota</taxon>
        <taxon>Metazoa</taxon>
        <taxon>Ecdysozoa</taxon>
        <taxon>Nematoda</taxon>
        <taxon>Chromadorea</taxon>
        <taxon>Rhabditida</taxon>
        <taxon>Spirurina</taxon>
        <taxon>Spiruromorpha</taxon>
        <taxon>Filarioidea</taxon>
        <taxon>Onchocercidae</taxon>
        <taxon>Wuchereria</taxon>
    </lineage>
</organism>
<keyword evidence="1" id="KW-0812">Transmembrane</keyword>
<keyword evidence="3" id="KW-1185">Reference proteome</keyword>
<evidence type="ECO:0000313" key="3">
    <source>
        <dbReference type="Proteomes" id="UP000270924"/>
    </source>
</evidence>
<reference evidence="2 3" key="1">
    <citation type="submission" date="2018-11" db="EMBL/GenBank/DDBJ databases">
        <authorList>
            <consortium name="Pathogen Informatics"/>
        </authorList>
    </citation>
    <scope>NUCLEOTIDE SEQUENCE [LARGE SCALE GENOMIC DNA]</scope>
</reference>
<protein>
    <submittedName>
        <fullName evidence="2">Uncharacterized protein</fullName>
    </submittedName>
</protein>
<evidence type="ECO:0000256" key="1">
    <source>
        <dbReference type="SAM" id="Phobius"/>
    </source>
</evidence>
<evidence type="ECO:0000313" key="2">
    <source>
        <dbReference type="EMBL" id="VDM13754.1"/>
    </source>
</evidence>